<dbReference type="CDD" id="cd23024">
    <property type="entry name" value="zf-HIT_ZNHIT2-3"/>
    <property type="match status" value="1"/>
</dbReference>
<dbReference type="Pfam" id="PF04438">
    <property type="entry name" value="zf-HIT"/>
    <property type="match status" value="1"/>
</dbReference>
<evidence type="ECO:0000313" key="2">
    <source>
        <dbReference type="EMBL" id="KAK4523569.1"/>
    </source>
</evidence>
<comment type="caution">
    <text evidence="2">The sequence shown here is derived from an EMBL/GenBank/DDBJ whole genome shotgun (WGS) entry which is preliminary data.</text>
</comment>
<feature type="domain" description="HIT-type" evidence="1">
    <location>
        <begin position="7"/>
        <end position="33"/>
    </location>
</feature>
<sequence>MTATDAICVVCQKPAKYKTPTTQVSYCSVACYRQLPRSEKKVELNSNRESGFDASFSTTYESSQSVTWEADEEKEEQFRQLAQTPAMQELLQDRIFCQELQNIVTSTNPLERLQQMRTHHKFAQFEQAVFQFFHITDDQV</sequence>
<evidence type="ECO:0000259" key="1">
    <source>
        <dbReference type="Pfam" id="PF04438"/>
    </source>
</evidence>
<organism evidence="2 3">
    <name type="scientific">Galdieria yellowstonensis</name>
    <dbReference type="NCBI Taxonomy" id="3028027"/>
    <lineage>
        <taxon>Eukaryota</taxon>
        <taxon>Rhodophyta</taxon>
        <taxon>Bangiophyceae</taxon>
        <taxon>Galdieriales</taxon>
        <taxon>Galdieriaceae</taxon>
        <taxon>Galdieria</taxon>
    </lineage>
</organism>
<protein>
    <recommendedName>
        <fullName evidence="1">HIT-type domain-containing protein</fullName>
    </recommendedName>
</protein>
<keyword evidence="3" id="KW-1185">Reference proteome</keyword>
<proteinExistence type="predicted"/>
<dbReference type="Proteomes" id="UP001300502">
    <property type="component" value="Unassembled WGS sequence"/>
</dbReference>
<accession>A0AAV9I888</accession>
<reference evidence="2 3" key="1">
    <citation type="submission" date="2022-07" db="EMBL/GenBank/DDBJ databases">
        <title>Genome-wide signatures of adaptation to extreme environments.</title>
        <authorList>
            <person name="Cho C.H."/>
            <person name="Yoon H.S."/>
        </authorList>
    </citation>
    <scope>NUCLEOTIDE SEQUENCE [LARGE SCALE GENOMIC DNA]</scope>
    <source>
        <strain evidence="2 3">108.79 E11</strain>
    </source>
</reference>
<evidence type="ECO:0000313" key="3">
    <source>
        <dbReference type="Proteomes" id="UP001300502"/>
    </source>
</evidence>
<dbReference type="SUPFAM" id="SSF144232">
    <property type="entry name" value="HIT/MYND zinc finger-like"/>
    <property type="match status" value="1"/>
</dbReference>
<gene>
    <name evidence="2" type="ORF">GAYE_PCTG69G1465</name>
</gene>
<dbReference type="AlphaFoldDB" id="A0AAV9I888"/>
<dbReference type="InterPro" id="IPR007529">
    <property type="entry name" value="Znf_HIT"/>
</dbReference>
<dbReference type="EMBL" id="JANCYU010000016">
    <property type="protein sequence ID" value="KAK4523569.1"/>
    <property type="molecule type" value="Genomic_DNA"/>
</dbReference>
<name>A0AAV9I888_9RHOD</name>
<dbReference type="Gene3D" id="3.30.60.190">
    <property type="match status" value="1"/>
</dbReference>